<dbReference type="InterPro" id="IPR001041">
    <property type="entry name" value="2Fe-2S_ferredoxin-type"/>
</dbReference>
<evidence type="ECO:0000259" key="1">
    <source>
        <dbReference type="Pfam" id="PF00111"/>
    </source>
</evidence>
<dbReference type="Gene3D" id="3.10.20.30">
    <property type="match status" value="1"/>
</dbReference>
<dbReference type="InterPro" id="IPR041414">
    <property type="entry name" value="Raco-like_middle"/>
</dbReference>
<dbReference type="InterPro" id="IPR052911">
    <property type="entry name" value="Corrinoid_activation_enz"/>
</dbReference>
<proteinExistence type="predicted"/>
<evidence type="ECO:0000259" key="4">
    <source>
        <dbReference type="Pfam" id="PF17651"/>
    </source>
</evidence>
<feature type="domain" description="RACo-like middle region" evidence="4">
    <location>
        <begin position="181"/>
        <end position="333"/>
    </location>
</feature>
<dbReference type="Gene3D" id="3.10.20.880">
    <property type="match status" value="1"/>
</dbReference>
<dbReference type="InterPro" id="IPR036010">
    <property type="entry name" value="2Fe-2S_ferredoxin-like_sf"/>
</dbReference>
<evidence type="ECO:0000313" key="5">
    <source>
        <dbReference type="EMBL" id="BCS96550.1"/>
    </source>
</evidence>
<gene>
    <name evidence="5" type="ORF">DSLASN_21820</name>
</gene>
<reference evidence="5 6" key="1">
    <citation type="submission" date="2021-02" db="EMBL/GenBank/DDBJ databases">
        <title>Complete genome of Desulfoluna sp. strain ASN36.</title>
        <authorList>
            <person name="Takahashi A."/>
            <person name="Kojima H."/>
            <person name="Fukui M."/>
        </authorList>
    </citation>
    <scope>NUCLEOTIDE SEQUENCE [LARGE SCALE GENOMIC DNA]</scope>
    <source>
        <strain evidence="5 6">ASN36</strain>
    </source>
</reference>
<feature type="domain" description="2Fe-2S ferredoxin-type" evidence="1">
    <location>
        <begin position="13"/>
        <end position="79"/>
    </location>
</feature>
<accession>A0ABM7PG28</accession>
<dbReference type="Pfam" id="PF17650">
    <property type="entry name" value="RACo_linker"/>
    <property type="match status" value="1"/>
</dbReference>
<evidence type="ECO:0000313" key="6">
    <source>
        <dbReference type="Proteomes" id="UP001320148"/>
    </source>
</evidence>
<protein>
    <submittedName>
        <fullName evidence="5">Ferredoxin</fullName>
    </submittedName>
</protein>
<dbReference type="RefSeq" id="WP_236892855.1">
    <property type="nucleotide sequence ID" value="NZ_AP024488.1"/>
</dbReference>
<organism evidence="5 6">
    <name type="scientific">Desulfoluna limicola</name>
    <dbReference type="NCBI Taxonomy" id="2810562"/>
    <lineage>
        <taxon>Bacteria</taxon>
        <taxon>Pseudomonadati</taxon>
        <taxon>Thermodesulfobacteriota</taxon>
        <taxon>Desulfobacteria</taxon>
        <taxon>Desulfobacterales</taxon>
        <taxon>Desulfolunaceae</taxon>
        <taxon>Desulfoluna</taxon>
    </lineage>
</organism>
<evidence type="ECO:0000259" key="2">
    <source>
        <dbReference type="Pfam" id="PF14574"/>
    </source>
</evidence>
<dbReference type="SUPFAM" id="SSF54292">
    <property type="entry name" value="2Fe-2S ferredoxin-like"/>
    <property type="match status" value="1"/>
</dbReference>
<dbReference type="InterPro" id="IPR040506">
    <property type="entry name" value="RACo_linker"/>
</dbReference>
<dbReference type="Pfam" id="PF14574">
    <property type="entry name" value="RACo_C_ter"/>
    <property type="match status" value="1"/>
</dbReference>
<sequence>MTVTITVTQGRKKTPLVVPKDKPVVATLRKEKLLIAPCGIGKCGKCRIICESEPTDEEKRHLSPMELEAGVRLACHTLPREGMHITLATSAELKVQTRFRNAGYDVKPLLSKVAFKAPAPAILDQAPDLTRLMKTVGATTHRLPLEKLRALPDFLRRHTFSGYATLEDDTLVDYGESAEHLGMIVDIGTTTVAAMLVDLATGETLAVDGTHNAQAPFGADVMTRIQYSMEHGITSLQAAIIEQLDTLLKSLLTRSGKTDISLISLAGNTTMMHLLCGLNPEFISKAPFIPASLAPMQLPAKDLGIDSDARAFLLPGVSAYIGADIVASLLATGAVGSDQTFLMADIGTNAETVLYANGTCYACSAAAGPCFEGANLSCGMPGQAGAIDSAFETEDGFGVTIIDDAQASGLCGSGVIDAIALLLNHGALDPTGRLHARGPLSRAIKGENNSIRFNLTDRVFLSQKDIREVQLAKAALRSGIEILMQEAGITADDIDTLYLAGGFGSAIHPESAARIGILPKSLLPKISVLGNAASFGALRYVTEKGGAQAAHDIASTCRNIELSAHKAFSKEYMARMIFSGD</sequence>
<dbReference type="Proteomes" id="UP001320148">
    <property type="component" value="Chromosome"/>
</dbReference>
<dbReference type="Pfam" id="PF17651">
    <property type="entry name" value="Raco_middle"/>
    <property type="match status" value="1"/>
</dbReference>
<dbReference type="EMBL" id="AP024488">
    <property type="protein sequence ID" value="BCS96550.1"/>
    <property type="molecule type" value="Genomic_DNA"/>
</dbReference>
<name>A0ABM7PG28_9BACT</name>
<dbReference type="Pfam" id="PF00111">
    <property type="entry name" value="Fer2"/>
    <property type="match status" value="1"/>
</dbReference>
<dbReference type="Gene3D" id="3.30.420.480">
    <property type="entry name" value="Domain of unknown function (DUF4445)"/>
    <property type="match status" value="1"/>
</dbReference>
<dbReference type="PANTHER" id="PTHR42895">
    <property type="entry name" value="IRON-SULFUR CLUSTER-BINDING PROTEIN-RELATED"/>
    <property type="match status" value="1"/>
</dbReference>
<dbReference type="InterPro" id="IPR012675">
    <property type="entry name" value="Beta-grasp_dom_sf"/>
</dbReference>
<feature type="domain" description="RACo linker region" evidence="3">
    <location>
        <begin position="103"/>
        <end position="173"/>
    </location>
</feature>
<feature type="domain" description="RACo C-terminal" evidence="2">
    <location>
        <begin position="340"/>
        <end position="578"/>
    </location>
</feature>
<dbReference type="InterPro" id="IPR042259">
    <property type="entry name" value="Raco-like_middle_sf"/>
</dbReference>
<keyword evidence="6" id="KW-1185">Reference proteome</keyword>
<dbReference type="InterPro" id="IPR027980">
    <property type="entry name" value="RACo_C"/>
</dbReference>
<evidence type="ECO:0000259" key="3">
    <source>
        <dbReference type="Pfam" id="PF17650"/>
    </source>
</evidence>
<dbReference type="CDD" id="cd00207">
    <property type="entry name" value="fer2"/>
    <property type="match status" value="1"/>
</dbReference>
<dbReference type="PANTHER" id="PTHR42895:SF1">
    <property type="entry name" value="IRON-SULFUR CLUSTER PROTEIN"/>
    <property type="match status" value="1"/>
</dbReference>